<proteinExistence type="predicted"/>
<sequence length="534" mass="61016">MIIKRQLQSLKIQLSSDSIIDVLEDLHKVHEVPFEVCISSQMLRVIKTSLGLQKTFPNETPESLQPKITIYKLKEKMVQKAHSKCIERLRVFYNKKGTLILEAGMMSHIHAVPVYLVYPLISPEPTLLSIYTRLCTVDGLSKLVTQTIIYLQQFKIGVGGATTNGGSSFTSALSPFSKQNYSIFLPQRLSKLIQNRCANHFLDRDLKNAIDMHYDIYAIVIIMEEDISSLHSQSNSNELSIYLKSYGKTRWIGMFLVAEQVMDHSEEIIQLKSSRKYNSVKFTTHIYYLTKPLFETTSVLESNTSQVSNVFPLAVFLLIHYYHLLVTIFSYEPWLSFIKTLCKKIFFYIFGDDYIDLFACDLAFCYSGKKLMQQRNLAMISSTTQSLKLTFVSKYYVSEIIPSIPFFDIKSIQIPQKPDKYPEHRILKLKIENAYQLAISQIQITDPTAPCFILVQKINWNSSVLAIPSSEAGIEKKFSQAKRFMGISGQRMSLLTLFCKLKAPSFPCRHTILSGFCDVQSSLIGHDCQSAPHR</sequence>
<dbReference type="InterPro" id="IPR012337">
    <property type="entry name" value="RNaseH-like_sf"/>
</dbReference>
<reference evidence="1 2" key="1">
    <citation type="submission" date="2019-03" db="EMBL/GenBank/DDBJ databases">
        <title>Single cell metagenomics reveals metabolic interactions within the superorganism composed of flagellate Streblomastix strix and complex community of Bacteroidetes bacteria on its surface.</title>
        <authorList>
            <person name="Treitli S.C."/>
            <person name="Kolisko M."/>
            <person name="Husnik F."/>
            <person name="Keeling P."/>
            <person name="Hampl V."/>
        </authorList>
    </citation>
    <scope>NUCLEOTIDE SEQUENCE [LARGE SCALE GENOMIC DNA]</scope>
    <source>
        <strain evidence="1">ST1C</strain>
    </source>
</reference>
<dbReference type="AlphaFoldDB" id="A0A5J4X059"/>
<accession>A0A5J4X059</accession>
<gene>
    <name evidence="1" type="ORF">EZS28_004030</name>
</gene>
<evidence type="ECO:0000313" key="2">
    <source>
        <dbReference type="Proteomes" id="UP000324800"/>
    </source>
</evidence>
<organism evidence="1 2">
    <name type="scientific">Streblomastix strix</name>
    <dbReference type="NCBI Taxonomy" id="222440"/>
    <lineage>
        <taxon>Eukaryota</taxon>
        <taxon>Metamonada</taxon>
        <taxon>Preaxostyla</taxon>
        <taxon>Oxymonadida</taxon>
        <taxon>Streblomastigidae</taxon>
        <taxon>Streblomastix</taxon>
    </lineage>
</organism>
<evidence type="ECO:0000313" key="1">
    <source>
        <dbReference type="EMBL" id="KAA6400443.1"/>
    </source>
</evidence>
<dbReference type="SUPFAM" id="SSF53098">
    <property type="entry name" value="Ribonuclease H-like"/>
    <property type="match status" value="1"/>
</dbReference>
<dbReference type="OrthoDB" id="10690918at2759"/>
<comment type="caution">
    <text evidence="1">The sequence shown here is derived from an EMBL/GenBank/DDBJ whole genome shotgun (WGS) entry which is preliminary data.</text>
</comment>
<dbReference type="EMBL" id="SNRW01000561">
    <property type="protein sequence ID" value="KAA6400443.1"/>
    <property type="molecule type" value="Genomic_DNA"/>
</dbReference>
<protein>
    <submittedName>
        <fullName evidence="1">Uncharacterized protein</fullName>
    </submittedName>
</protein>
<dbReference type="Proteomes" id="UP000324800">
    <property type="component" value="Unassembled WGS sequence"/>
</dbReference>
<name>A0A5J4X059_9EUKA</name>